<dbReference type="Pfam" id="PF09828">
    <property type="entry name" value="ChrB_C"/>
    <property type="match status" value="1"/>
</dbReference>
<feature type="non-terminal residue" evidence="2">
    <location>
        <position position="28"/>
    </location>
</feature>
<name>A0A2R6CA09_9ARCH</name>
<dbReference type="Proteomes" id="UP000242015">
    <property type="component" value="Unassembled WGS sequence"/>
</dbReference>
<gene>
    <name evidence="2" type="ORF">B9Q04_09435</name>
</gene>
<evidence type="ECO:0000259" key="1">
    <source>
        <dbReference type="Pfam" id="PF09828"/>
    </source>
</evidence>
<feature type="domain" description="ChrB C-terminal" evidence="1">
    <location>
        <begin position="3"/>
        <end position="28"/>
    </location>
</feature>
<accession>A0A2R6CA09</accession>
<evidence type="ECO:0000313" key="2">
    <source>
        <dbReference type="EMBL" id="PSO07704.1"/>
    </source>
</evidence>
<dbReference type="AlphaFoldDB" id="A0A2R6CA09"/>
<protein>
    <submittedName>
        <fullName evidence="2">Chromate resistance protein</fullName>
    </submittedName>
</protein>
<evidence type="ECO:0000313" key="3">
    <source>
        <dbReference type="Proteomes" id="UP000242015"/>
    </source>
</evidence>
<sequence>MKWVTREKAMVDRIACPWLIKKFIDKEA</sequence>
<reference evidence="2 3" key="1">
    <citation type="submission" date="2017-04" db="EMBL/GenBank/DDBJ databases">
        <title>Novel microbial lineages endemic to geothermal iron-oxide mats fill important gaps in the evolutionary history of Archaea.</title>
        <authorList>
            <person name="Jay Z.J."/>
            <person name="Beam J.P."/>
            <person name="Dlakic M."/>
            <person name="Rusch D.B."/>
            <person name="Kozubal M.A."/>
            <person name="Inskeep W.P."/>
        </authorList>
    </citation>
    <scope>NUCLEOTIDE SEQUENCE [LARGE SCALE GENOMIC DNA]</scope>
    <source>
        <strain evidence="2">BE_D</strain>
    </source>
</reference>
<dbReference type="EMBL" id="NEXF01000201">
    <property type="protein sequence ID" value="PSO07704.1"/>
    <property type="molecule type" value="Genomic_DNA"/>
</dbReference>
<organism evidence="2 3">
    <name type="scientific">Candidatus Marsarchaeota G2 archaeon BE_D</name>
    <dbReference type="NCBI Taxonomy" id="1978158"/>
    <lineage>
        <taxon>Archaea</taxon>
        <taxon>Candidatus Marsarchaeota</taxon>
        <taxon>Candidatus Marsarchaeota group 2</taxon>
    </lineage>
</organism>
<dbReference type="InterPro" id="IPR018634">
    <property type="entry name" value="ChrB_C"/>
</dbReference>
<comment type="caution">
    <text evidence="2">The sequence shown here is derived from an EMBL/GenBank/DDBJ whole genome shotgun (WGS) entry which is preliminary data.</text>
</comment>
<proteinExistence type="predicted"/>